<dbReference type="EMBL" id="VOAH01000011">
    <property type="protein sequence ID" value="TVP39825.1"/>
    <property type="molecule type" value="Genomic_DNA"/>
</dbReference>
<dbReference type="Proteomes" id="UP000315289">
    <property type="component" value="Unassembled WGS sequence"/>
</dbReference>
<dbReference type="OrthoDB" id="7238at2157"/>
<name>A0A557STA0_9ARCH</name>
<dbReference type="SUPFAM" id="SSF51430">
    <property type="entry name" value="NAD(P)-linked oxidoreductase"/>
    <property type="match status" value="1"/>
</dbReference>
<dbReference type="Gene3D" id="3.20.20.100">
    <property type="entry name" value="NADP-dependent oxidoreductase domain"/>
    <property type="match status" value="1"/>
</dbReference>
<keyword evidence="3" id="KW-1185">Reference proteome</keyword>
<dbReference type="RefSeq" id="WP_144732618.1">
    <property type="nucleotide sequence ID" value="NZ_ML675587.1"/>
</dbReference>
<evidence type="ECO:0000259" key="1">
    <source>
        <dbReference type="Pfam" id="PF00248"/>
    </source>
</evidence>
<dbReference type="GO" id="GO:0005829">
    <property type="term" value="C:cytosol"/>
    <property type="evidence" value="ECO:0007669"/>
    <property type="project" value="TreeGrafter"/>
</dbReference>
<organism evidence="2 3">
    <name type="scientific">Candidatus Nitrosocosmicus arcticus</name>
    <dbReference type="NCBI Taxonomy" id="2035267"/>
    <lineage>
        <taxon>Archaea</taxon>
        <taxon>Nitrososphaerota</taxon>
        <taxon>Nitrososphaeria</taxon>
        <taxon>Nitrososphaerales</taxon>
        <taxon>Nitrososphaeraceae</taxon>
        <taxon>Candidatus Nitrosocosmicus</taxon>
    </lineage>
</organism>
<sequence length="383" mass="43844">MSFHRKFYSGFATPKGTTEYMDFAIKKGANRSHFRNIENLKISSVGMGTYLGNLSAQDDDDLEKSLYYSVKEGGINVIDTSINYRSMLSEKCIGRAINSLIEEEVIERESVFICTKNGYVTNDGDLSKIDIDSYLQLMFLNNDTISRSDLSPSYHIMNPNYISKCIDKSLCNMGINTIDLIYIHNSFESWHNTVDRSTYYEMLSRVFQLYEDFRQKGKINFYGMATWNCFTSKENRKDYLSLKDVVDIANDVGGSRNGFKFVQLPFNMYLNEPWTFRNQPTETANKLTLLEAAQKYGIHVFTSVPLYQGKLLQTELDKSPLDSLPTMSLKLLQFARSTPGIAAPLIGQKKSNHTKENTLISKYPPLNEFEYHTLMNVLSKSDK</sequence>
<accession>A0A557STA0</accession>
<dbReference type="AlphaFoldDB" id="A0A557STA0"/>
<proteinExistence type="predicted"/>
<comment type="caution">
    <text evidence="2">The sequence shown here is derived from an EMBL/GenBank/DDBJ whole genome shotgun (WGS) entry which is preliminary data.</text>
</comment>
<gene>
    <name evidence="2" type="ORF">NARC_110036</name>
</gene>
<dbReference type="Pfam" id="PF00248">
    <property type="entry name" value="Aldo_ket_red"/>
    <property type="match status" value="1"/>
</dbReference>
<feature type="domain" description="NADP-dependent oxidoreductase" evidence="1">
    <location>
        <begin position="45"/>
        <end position="320"/>
    </location>
</feature>
<dbReference type="InterPro" id="IPR020471">
    <property type="entry name" value="AKR"/>
</dbReference>
<protein>
    <recommendedName>
        <fullName evidence="1">NADP-dependent oxidoreductase domain-containing protein</fullName>
    </recommendedName>
</protein>
<dbReference type="PANTHER" id="PTHR42686">
    <property type="entry name" value="GH17980P-RELATED"/>
    <property type="match status" value="1"/>
</dbReference>
<reference evidence="2 3" key="1">
    <citation type="journal article" date="2019" name="Front. Microbiol.">
        <title>Ammonia Oxidation by the Arctic Terrestrial Thaumarchaeote Candidatus Nitrosocosmicus arcticus Is Stimulated by Increasing Temperatures.</title>
        <authorList>
            <person name="Alves R.J.E."/>
            <person name="Kerou M."/>
            <person name="Zappe A."/>
            <person name="Bittner R."/>
            <person name="Abby S.S."/>
            <person name="Schmidt H.A."/>
            <person name="Pfeifer K."/>
            <person name="Schleper C."/>
        </authorList>
    </citation>
    <scope>NUCLEOTIDE SEQUENCE [LARGE SCALE GENOMIC DNA]</scope>
    <source>
        <strain evidence="2 3">Kfb</strain>
    </source>
</reference>
<dbReference type="InterPro" id="IPR023210">
    <property type="entry name" value="NADP_OxRdtase_dom"/>
</dbReference>
<dbReference type="InterPro" id="IPR036812">
    <property type="entry name" value="NAD(P)_OxRdtase_dom_sf"/>
</dbReference>
<evidence type="ECO:0000313" key="3">
    <source>
        <dbReference type="Proteomes" id="UP000315289"/>
    </source>
</evidence>
<dbReference type="PANTHER" id="PTHR42686:SF1">
    <property type="entry name" value="GH17980P-RELATED"/>
    <property type="match status" value="1"/>
</dbReference>
<dbReference type="GO" id="GO:0016491">
    <property type="term" value="F:oxidoreductase activity"/>
    <property type="evidence" value="ECO:0007669"/>
    <property type="project" value="InterPro"/>
</dbReference>
<dbReference type="CDD" id="cd19099">
    <property type="entry name" value="AKR_unchar"/>
    <property type="match status" value="1"/>
</dbReference>
<evidence type="ECO:0000313" key="2">
    <source>
        <dbReference type="EMBL" id="TVP39825.1"/>
    </source>
</evidence>